<dbReference type="SUPFAM" id="SSF53474">
    <property type="entry name" value="alpha/beta-Hydrolases"/>
    <property type="match status" value="1"/>
</dbReference>
<sequence>MPAGDHGAASTRGRLIGGDPEAPDMRARVKLANPLTHVRIGSPPSMLLHGTRDCIVPARQSARLYRLLSSLGVEADYLPLDAPHGGPKFHTLPVVTTRVLDFLDAHLDVEP</sequence>
<dbReference type="EMBL" id="BSUO01000001">
    <property type="protein sequence ID" value="GMA42305.1"/>
    <property type="molecule type" value="Genomic_DNA"/>
</dbReference>
<dbReference type="Pfam" id="PF20434">
    <property type="entry name" value="BD-FAE"/>
    <property type="match status" value="1"/>
</dbReference>
<accession>A0ABQ6IWH8</accession>
<dbReference type="InterPro" id="IPR049492">
    <property type="entry name" value="BD-FAE-like_dom"/>
</dbReference>
<evidence type="ECO:0000256" key="1">
    <source>
        <dbReference type="SAM" id="MobiDB-lite"/>
    </source>
</evidence>
<dbReference type="RefSeq" id="WP_284305743.1">
    <property type="nucleotide sequence ID" value="NZ_BSUO01000001.1"/>
</dbReference>
<evidence type="ECO:0000259" key="2">
    <source>
        <dbReference type="Pfam" id="PF20434"/>
    </source>
</evidence>
<evidence type="ECO:0000313" key="3">
    <source>
        <dbReference type="EMBL" id="GMA42305.1"/>
    </source>
</evidence>
<dbReference type="Proteomes" id="UP001157126">
    <property type="component" value="Unassembled WGS sequence"/>
</dbReference>
<feature type="domain" description="BD-FAE-like" evidence="2">
    <location>
        <begin position="9"/>
        <end position="67"/>
    </location>
</feature>
<dbReference type="InterPro" id="IPR029058">
    <property type="entry name" value="AB_hydrolase_fold"/>
</dbReference>
<evidence type="ECO:0000313" key="4">
    <source>
        <dbReference type="Proteomes" id="UP001157126"/>
    </source>
</evidence>
<feature type="region of interest" description="Disordered" evidence="1">
    <location>
        <begin position="1"/>
        <end position="23"/>
    </location>
</feature>
<proteinExistence type="predicted"/>
<comment type="caution">
    <text evidence="3">The sequence shown here is derived from an EMBL/GenBank/DDBJ whole genome shotgun (WGS) entry which is preliminary data.</text>
</comment>
<dbReference type="Gene3D" id="3.40.50.1820">
    <property type="entry name" value="alpha/beta hydrolase"/>
    <property type="match status" value="1"/>
</dbReference>
<protein>
    <recommendedName>
        <fullName evidence="2">BD-FAE-like domain-containing protein</fullName>
    </recommendedName>
</protein>
<gene>
    <name evidence="3" type="ORF">GCM10025883_43500</name>
</gene>
<organism evidence="3 4">
    <name type="scientific">Mobilicoccus caccae</name>
    <dbReference type="NCBI Taxonomy" id="1859295"/>
    <lineage>
        <taxon>Bacteria</taxon>
        <taxon>Bacillati</taxon>
        <taxon>Actinomycetota</taxon>
        <taxon>Actinomycetes</taxon>
        <taxon>Micrococcales</taxon>
        <taxon>Dermatophilaceae</taxon>
        <taxon>Mobilicoccus</taxon>
    </lineage>
</organism>
<keyword evidence="4" id="KW-1185">Reference proteome</keyword>
<name>A0ABQ6IWH8_9MICO</name>
<reference evidence="4" key="1">
    <citation type="journal article" date="2019" name="Int. J. Syst. Evol. Microbiol.">
        <title>The Global Catalogue of Microorganisms (GCM) 10K type strain sequencing project: providing services to taxonomists for standard genome sequencing and annotation.</title>
        <authorList>
            <consortium name="The Broad Institute Genomics Platform"/>
            <consortium name="The Broad Institute Genome Sequencing Center for Infectious Disease"/>
            <person name="Wu L."/>
            <person name="Ma J."/>
        </authorList>
    </citation>
    <scope>NUCLEOTIDE SEQUENCE [LARGE SCALE GENOMIC DNA]</scope>
    <source>
        <strain evidence="4">NBRC 113072</strain>
    </source>
</reference>